<dbReference type="Gene3D" id="1.20.1740.10">
    <property type="entry name" value="Amino acid/polyamine transporter I"/>
    <property type="match status" value="1"/>
</dbReference>
<organism evidence="8 9">
    <name type="scientific">Dissophora globulifera</name>
    <dbReference type="NCBI Taxonomy" id="979702"/>
    <lineage>
        <taxon>Eukaryota</taxon>
        <taxon>Fungi</taxon>
        <taxon>Fungi incertae sedis</taxon>
        <taxon>Mucoromycota</taxon>
        <taxon>Mortierellomycotina</taxon>
        <taxon>Mortierellomycetes</taxon>
        <taxon>Mortierellales</taxon>
        <taxon>Mortierellaceae</taxon>
        <taxon>Dissophora</taxon>
    </lineage>
</organism>
<dbReference type="Proteomes" id="UP000738325">
    <property type="component" value="Unassembled WGS sequence"/>
</dbReference>
<feature type="region of interest" description="Disordered" evidence="6">
    <location>
        <begin position="571"/>
        <end position="706"/>
    </location>
</feature>
<feature type="region of interest" description="Disordered" evidence="6">
    <location>
        <begin position="1317"/>
        <end position="1336"/>
    </location>
</feature>
<feature type="transmembrane region" description="Helical" evidence="7">
    <location>
        <begin position="415"/>
        <end position="432"/>
    </location>
</feature>
<feature type="region of interest" description="Disordered" evidence="6">
    <location>
        <begin position="740"/>
        <end position="759"/>
    </location>
</feature>
<feature type="transmembrane region" description="Helical" evidence="7">
    <location>
        <begin position="272"/>
        <end position="290"/>
    </location>
</feature>
<keyword evidence="3 7" id="KW-0812">Transmembrane</keyword>
<evidence type="ECO:0000313" key="9">
    <source>
        <dbReference type="Proteomes" id="UP000738325"/>
    </source>
</evidence>
<dbReference type="GO" id="GO:0016020">
    <property type="term" value="C:membrane"/>
    <property type="evidence" value="ECO:0007669"/>
    <property type="project" value="UniProtKB-SubCell"/>
</dbReference>
<dbReference type="InterPro" id="IPR002293">
    <property type="entry name" value="AA/rel_permease1"/>
</dbReference>
<proteinExistence type="predicted"/>
<feature type="region of interest" description="Disordered" evidence="6">
    <location>
        <begin position="887"/>
        <end position="908"/>
    </location>
</feature>
<feature type="transmembrane region" description="Helical" evidence="7">
    <location>
        <begin position="78"/>
        <end position="101"/>
    </location>
</feature>
<evidence type="ECO:0000256" key="4">
    <source>
        <dbReference type="ARBA" id="ARBA00022989"/>
    </source>
</evidence>
<feature type="transmembrane region" description="Helical" evidence="7">
    <location>
        <begin position="482"/>
        <end position="500"/>
    </location>
</feature>
<dbReference type="Pfam" id="PF13520">
    <property type="entry name" value="AA_permease_2"/>
    <property type="match status" value="1"/>
</dbReference>
<keyword evidence="2" id="KW-0813">Transport</keyword>
<feature type="compositionally biased region" description="Low complexity" evidence="6">
    <location>
        <begin position="745"/>
        <end position="754"/>
    </location>
</feature>
<comment type="caution">
    <text evidence="8">The sequence shown here is derived from an EMBL/GenBank/DDBJ whole genome shotgun (WGS) entry which is preliminary data.</text>
</comment>
<evidence type="ECO:0000256" key="1">
    <source>
        <dbReference type="ARBA" id="ARBA00004141"/>
    </source>
</evidence>
<gene>
    <name evidence="8" type="ORF">BGZ99_002392</name>
</gene>
<evidence type="ECO:0000256" key="3">
    <source>
        <dbReference type="ARBA" id="ARBA00022692"/>
    </source>
</evidence>
<feature type="compositionally biased region" description="Polar residues" evidence="6">
    <location>
        <begin position="1155"/>
        <end position="1171"/>
    </location>
</feature>
<name>A0A9P6UXB6_9FUNG</name>
<feature type="compositionally biased region" description="Polar residues" evidence="6">
    <location>
        <begin position="576"/>
        <end position="590"/>
    </location>
</feature>
<keyword evidence="5 7" id="KW-0472">Membrane</keyword>
<feature type="transmembrane region" description="Helical" evidence="7">
    <location>
        <begin position="363"/>
        <end position="382"/>
    </location>
</feature>
<protein>
    <submittedName>
        <fullName evidence="8">Uncharacterized protein</fullName>
    </submittedName>
</protein>
<feature type="compositionally biased region" description="Low complexity" evidence="6">
    <location>
        <begin position="1173"/>
        <end position="1192"/>
    </location>
</feature>
<sequence>MTHFRGGVSNNLGGRFSNNIINSIHDLDLYEDEHHAYDAYASHPAPRVMRQAPKLLTLDDYNLISLGYKPVMARRLPWISLTGISITAANVFSGIIPLYGFTVTNGGPAWATWSYFFVGLMSIVVSLCLSELASAYPTTAGVHHWVYQLGSSRRRAQLSWMVGWFTIVSAVTVTASIAFYFSSTLGQLLQSVNKVSLTSTTLVMFHLGALFAWQLVNLVPIRGIGYMSNLSSVYILALAVALISAMLSQAGFEPSMGHVPFTTFLNYSGSSSAVYAALSSTLMASLVFCPQDTVIRMAEESRRPERTMPRLMVGSSISNLLAGLPLIIVLNYGVIKPIKGLLNDPVPGVRVIVETLGDYSGTVFVSMVLVAMFSTGVIRLSMATRTVYAFARDGGVPHSSYWNHLHPQRKTPQRVSWLVTIVCMGCIFPYFWGNTVAFRWIASLGCISANICFVVPLWMRLTREGSLHFIPGNFTLGRFSRPLHIVSIIWLLALSLFLMLPPTFPLSKNNFNYAPVVLIVLSMVFGVSWFKARTDFTGGAKDISRASHRIPSQDHSPRKQHYFELETLGSDDGTRLSHQTRQQQQASLSTLHKLRSPVVEKSKARYGHNFGTNSGSSNRSSPLSQNIRRPPLSLTSSTRRNHADISASALVVPKRRQRKQHKISPETASKLKLAGHPQRGQLGSNLTMTSMASNQSHPSSILGIPFSESPEMMHRELVVNDSSPASSLESDAVAPQKITSHAHTTESPTPESSSKGSGLVLTRPFMAVAKGDGRALPEIKIASPITDSTADETTARGAGGGKAAKNSVKHRKAGVQQQEAAPVGSKFPPAITFQQDGVFNLSSMSSGAQAARPANAIDSIFKQGLGLSDQLTGKKSDASGMLSDYGNRQGKARLGKDRAPTPYPASIVDGDDGGISDYTSSMVDTAHLFSASTVALPTLHLKHGKKYEGTAKNRVGKPSTEEVVSGLDISLPFESVSRFPTLDGYPLLKSPTTEYMDVKTPTIELGGHEHGALFKMEGGSDSEGIGNFSDALAADDSYETEYNNYYPVISILKSRLHALTTVNASFQASSSSSSLFRLPNRDISAAAGEVPLSSFITSSGSGGEGESSDAATATRSRPLPPLPVQKQDQDKRERQQPQQRQSEERHDPIERLLNLSRTPQQPSQPHQNAHADQQLPQEQQQQLSDPTQQQLQRTRSVASWAQEQALIQEKRAMHRARIEALKELRKHDPAATLSMHSDDSFEFSDVLSLSSPPWSSPAASAAAVGVTRSPTHSSSAGGKSRKSGLPSKQNQMANSSALEPLSEDDSLHLSRLEIVVREQEKDEDEQPGIYADTDDLLSPSIEVESLGAGVGKPSFRK</sequence>
<dbReference type="EMBL" id="JAAAIP010000170">
    <property type="protein sequence ID" value="KAG0323895.1"/>
    <property type="molecule type" value="Genomic_DNA"/>
</dbReference>
<feature type="transmembrane region" description="Helical" evidence="7">
    <location>
        <begin position="311"/>
        <end position="335"/>
    </location>
</feature>
<keyword evidence="9" id="KW-1185">Reference proteome</keyword>
<feature type="region of interest" description="Disordered" evidence="6">
    <location>
        <begin position="787"/>
        <end position="828"/>
    </location>
</feature>
<dbReference type="PANTHER" id="PTHR45649">
    <property type="entry name" value="AMINO-ACID PERMEASE BAT1"/>
    <property type="match status" value="1"/>
</dbReference>
<evidence type="ECO:0000256" key="5">
    <source>
        <dbReference type="ARBA" id="ARBA00023136"/>
    </source>
</evidence>
<evidence type="ECO:0000256" key="6">
    <source>
        <dbReference type="SAM" id="MobiDB-lite"/>
    </source>
</evidence>
<feature type="compositionally biased region" description="Low complexity" evidence="6">
    <location>
        <begin position="613"/>
        <end position="626"/>
    </location>
</feature>
<keyword evidence="4 7" id="KW-1133">Transmembrane helix</keyword>
<dbReference type="GO" id="GO:0022857">
    <property type="term" value="F:transmembrane transporter activity"/>
    <property type="evidence" value="ECO:0007669"/>
    <property type="project" value="InterPro"/>
</dbReference>
<feature type="compositionally biased region" description="Basic and acidic residues" evidence="6">
    <location>
        <begin position="1127"/>
        <end position="1150"/>
    </location>
</feature>
<evidence type="ECO:0000256" key="2">
    <source>
        <dbReference type="ARBA" id="ARBA00022448"/>
    </source>
</evidence>
<feature type="transmembrane region" description="Helical" evidence="7">
    <location>
        <begin position="233"/>
        <end position="252"/>
    </location>
</feature>
<feature type="compositionally biased region" description="Low complexity" evidence="6">
    <location>
        <begin position="1250"/>
        <end position="1263"/>
    </location>
</feature>
<dbReference type="OrthoDB" id="2417308at2759"/>
<dbReference type="PANTHER" id="PTHR45649:SF26">
    <property type="entry name" value="OS04G0435100 PROTEIN"/>
    <property type="match status" value="1"/>
</dbReference>
<evidence type="ECO:0000313" key="8">
    <source>
        <dbReference type="EMBL" id="KAG0323895.1"/>
    </source>
</evidence>
<evidence type="ECO:0000256" key="7">
    <source>
        <dbReference type="SAM" id="Phobius"/>
    </source>
</evidence>
<accession>A0A9P6UXB6</accession>
<feature type="region of interest" description="Disordered" evidence="6">
    <location>
        <begin position="1093"/>
        <end position="1196"/>
    </location>
</feature>
<feature type="transmembrane region" description="Helical" evidence="7">
    <location>
        <begin position="113"/>
        <end position="137"/>
    </location>
</feature>
<feature type="region of interest" description="Disordered" evidence="6">
    <location>
        <begin position="1229"/>
        <end position="1304"/>
    </location>
</feature>
<feature type="transmembrane region" description="Helical" evidence="7">
    <location>
        <begin position="201"/>
        <end position="221"/>
    </location>
</feature>
<reference evidence="8" key="1">
    <citation type="journal article" date="2020" name="Fungal Divers.">
        <title>Resolving the Mortierellaceae phylogeny through synthesis of multi-gene phylogenetics and phylogenomics.</title>
        <authorList>
            <person name="Vandepol N."/>
            <person name="Liber J."/>
            <person name="Desiro A."/>
            <person name="Na H."/>
            <person name="Kennedy M."/>
            <person name="Barry K."/>
            <person name="Grigoriev I.V."/>
            <person name="Miller A.N."/>
            <person name="O'Donnell K."/>
            <person name="Stajich J.E."/>
            <person name="Bonito G."/>
        </authorList>
    </citation>
    <scope>NUCLEOTIDE SEQUENCE</scope>
    <source>
        <strain evidence="8">REB-010B</strain>
    </source>
</reference>
<feature type="compositionally biased region" description="Polar residues" evidence="6">
    <location>
        <begin position="1286"/>
        <end position="1297"/>
    </location>
</feature>
<feature type="transmembrane region" description="Helical" evidence="7">
    <location>
        <begin position="158"/>
        <end position="181"/>
    </location>
</feature>
<comment type="subcellular location">
    <subcellularLocation>
        <location evidence="1">Membrane</location>
        <topology evidence="1">Multi-pass membrane protein</topology>
    </subcellularLocation>
</comment>
<feature type="transmembrane region" description="Helical" evidence="7">
    <location>
        <begin position="438"/>
        <end position="461"/>
    </location>
</feature>
<feature type="compositionally biased region" description="Basic residues" evidence="6">
    <location>
        <begin position="653"/>
        <end position="662"/>
    </location>
</feature>
<feature type="compositionally biased region" description="Polar residues" evidence="6">
    <location>
        <begin position="681"/>
        <end position="699"/>
    </location>
</feature>